<evidence type="ECO:0000313" key="3">
    <source>
        <dbReference type="Proteomes" id="UP000075903"/>
    </source>
</evidence>
<feature type="region of interest" description="Disordered" evidence="1">
    <location>
        <begin position="35"/>
        <end position="79"/>
    </location>
</feature>
<dbReference type="AlphaFoldDB" id="A0A182V3D0"/>
<keyword evidence="3" id="KW-1185">Reference proteome</keyword>
<sequence>MSQSTGRQSILTARLQHGRSGSCSCPARPFQLFQPNGTRPTRVLTPASAGGHESAPCATADSGEMPKPESLSGTPSAASATVAGSQCSAAVSVQILIGLLCHRCGPMMTGPGSLTHRSAQNSRYLIHFPPSVPTAPRPSRFPRSPKE</sequence>
<dbReference type="EnsemblMetazoa" id="AMEM008179-RA">
    <property type="protein sequence ID" value="AMEM008179-PA"/>
    <property type="gene ID" value="AMEM008179"/>
</dbReference>
<protein>
    <submittedName>
        <fullName evidence="2">Uncharacterized protein</fullName>
    </submittedName>
</protein>
<dbReference type="VEuPathDB" id="VectorBase:AMEM008179"/>
<dbReference type="Proteomes" id="UP000075903">
    <property type="component" value="Unassembled WGS sequence"/>
</dbReference>
<feature type="region of interest" description="Disordered" evidence="1">
    <location>
        <begin position="127"/>
        <end position="147"/>
    </location>
</feature>
<reference evidence="2" key="1">
    <citation type="submission" date="2020-05" db="UniProtKB">
        <authorList>
            <consortium name="EnsemblMetazoa"/>
        </authorList>
    </citation>
    <scope>IDENTIFICATION</scope>
    <source>
        <strain evidence="2">MAF</strain>
    </source>
</reference>
<evidence type="ECO:0000256" key="1">
    <source>
        <dbReference type="SAM" id="MobiDB-lite"/>
    </source>
</evidence>
<proteinExistence type="predicted"/>
<name>A0A182V3D0_ANOME</name>
<evidence type="ECO:0000313" key="2">
    <source>
        <dbReference type="EnsemblMetazoa" id="AMEM008179-PA"/>
    </source>
</evidence>
<accession>A0A182V3D0</accession>
<organism evidence="2 3">
    <name type="scientific">Anopheles merus</name>
    <name type="common">Mosquito</name>
    <dbReference type="NCBI Taxonomy" id="30066"/>
    <lineage>
        <taxon>Eukaryota</taxon>
        <taxon>Metazoa</taxon>
        <taxon>Ecdysozoa</taxon>
        <taxon>Arthropoda</taxon>
        <taxon>Hexapoda</taxon>
        <taxon>Insecta</taxon>
        <taxon>Pterygota</taxon>
        <taxon>Neoptera</taxon>
        <taxon>Endopterygota</taxon>
        <taxon>Diptera</taxon>
        <taxon>Nematocera</taxon>
        <taxon>Culicoidea</taxon>
        <taxon>Culicidae</taxon>
        <taxon>Anophelinae</taxon>
        <taxon>Anopheles</taxon>
    </lineage>
</organism>